<dbReference type="Proteomes" id="UP000247922">
    <property type="component" value="Unassembled WGS sequence"/>
</dbReference>
<accession>A0A2V3WKA7</accession>
<dbReference type="InterPro" id="IPR001375">
    <property type="entry name" value="Peptidase_S9_cat"/>
</dbReference>
<dbReference type="Pfam" id="PF00326">
    <property type="entry name" value="Peptidase_S9"/>
    <property type="match status" value="1"/>
</dbReference>
<evidence type="ECO:0000259" key="2">
    <source>
        <dbReference type="Pfam" id="PF00326"/>
    </source>
</evidence>
<dbReference type="SUPFAM" id="SSF53474">
    <property type="entry name" value="alpha/beta-Hydrolases"/>
    <property type="match status" value="1"/>
</dbReference>
<dbReference type="Gene3D" id="3.40.50.1820">
    <property type="entry name" value="alpha/beta hydrolase"/>
    <property type="match status" value="1"/>
</dbReference>
<dbReference type="EMBL" id="QJJR01000001">
    <property type="protein sequence ID" value="PXW93108.1"/>
    <property type="molecule type" value="Genomic_DNA"/>
</dbReference>
<dbReference type="OrthoDB" id="31158at2"/>
<organism evidence="3 4">
    <name type="scientific">Streptohalobacillus salinus</name>
    <dbReference type="NCBI Taxonomy" id="621096"/>
    <lineage>
        <taxon>Bacteria</taxon>
        <taxon>Bacillati</taxon>
        <taxon>Bacillota</taxon>
        <taxon>Bacilli</taxon>
        <taxon>Bacillales</taxon>
        <taxon>Bacillaceae</taxon>
        <taxon>Streptohalobacillus</taxon>
    </lineage>
</organism>
<dbReference type="GO" id="GO:0008236">
    <property type="term" value="F:serine-type peptidase activity"/>
    <property type="evidence" value="ECO:0007669"/>
    <property type="project" value="InterPro"/>
</dbReference>
<dbReference type="RefSeq" id="WP_110250204.1">
    <property type="nucleotide sequence ID" value="NZ_QJJR01000001.1"/>
</dbReference>
<dbReference type="AlphaFoldDB" id="A0A2V3WKA7"/>
<dbReference type="GO" id="GO:0006508">
    <property type="term" value="P:proteolysis"/>
    <property type="evidence" value="ECO:0007669"/>
    <property type="project" value="InterPro"/>
</dbReference>
<gene>
    <name evidence="3" type="ORF">DES38_101191</name>
</gene>
<evidence type="ECO:0000256" key="1">
    <source>
        <dbReference type="ARBA" id="ARBA00022801"/>
    </source>
</evidence>
<feature type="domain" description="Peptidase S9 prolyl oligopeptidase catalytic" evidence="2">
    <location>
        <begin position="94"/>
        <end position="233"/>
    </location>
</feature>
<dbReference type="PANTHER" id="PTHR22946">
    <property type="entry name" value="DIENELACTONE HYDROLASE DOMAIN-CONTAINING PROTEIN-RELATED"/>
    <property type="match status" value="1"/>
</dbReference>
<dbReference type="GO" id="GO:0052689">
    <property type="term" value="F:carboxylic ester hydrolase activity"/>
    <property type="evidence" value="ECO:0007669"/>
    <property type="project" value="UniProtKB-ARBA"/>
</dbReference>
<dbReference type="PANTHER" id="PTHR22946:SF9">
    <property type="entry name" value="POLYKETIDE TRANSFERASE AF380"/>
    <property type="match status" value="1"/>
</dbReference>
<name>A0A2V3WKA7_9BACI</name>
<dbReference type="InterPro" id="IPR050261">
    <property type="entry name" value="FrsA_esterase"/>
</dbReference>
<dbReference type="InterPro" id="IPR029058">
    <property type="entry name" value="AB_hydrolase_fold"/>
</dbReference>
<comment type="caution">
    <text evidence="3">The sequence shown here is derived from an EMBL/GenBank/DDBJ whole genome shotgun (WGS) entry which is preliminary data.</text>
</comment>
<evidence type="ECO:0000313" key="4">
    <source>
        <dbReference type="Proteomes" id="UP000247922"/>
    </source>
</evidence>
<keyword evidence="1" id="KW-0378">Hydrolase</keyword>
<reference evidence="3 4" key="1">
    <citation type="submission" date="2018-05" db="EMBL/GenBank/DDBJ databases">
        <title>Genomic Encyclopedia of Type Strains, Phase IV (KMG-IV): sequencing the most valuable type-strain genomes for metagenomic binning, comparative biology and taxonomic classification.</title>
        <authorList>
            <person name="Goeker M."/>
        </authorList>
    </citation>
    <scope>NUCLEOTIDE SEQUENCE [LARGE SCALE GENOMIC DNA]</scope>
    <source>
        <strain evidence="3 4">DSM 22440</strain>
    </source>
</reference>
<keyword evidence="4" id="KW-1185">Reference proteome</keyword>
<proteinExistence type="predicted"/>
<protein>
    <recommendedName>
        <fullName evidence="2">Peptidase S9 prolyl oligopeptidase catalytic domain-containing protein</fullName>
    </recommendedName>
</protein>
<evidence type="ECO:0000313" key="3">
    <source>
        <dbReference type="EMBL" id="PXW93108.1"/>
    </source>
</evidence>
<sequence>MVYVKELMLAGKQVQCVEPKGKADVPLPVIIYLHGIGGTGLDELHTAYLLANGGYRVILPDAHLHSDDDRISRAEQNLRFFEIIDQTSQTIKSYYDALLEKQWILDDAFMLAGTSMGGIITAISLKRFTFVKQAAILMGTAKLTEFFNYTLSQLETSPLSEADFHQLLMQVEALDLSKDIDVLNNRRLFIWHGEQDDYVPYHLTEAFVEQLKASGQTSNLTYLTTPNHGHKVNLEARRACAAFFDC</sequence>